<dbReference type="GO" id="GO:0019265">
    <property type="term" value="P:glycine biosynthetic process, by transamination of glyoxylate"/>
    <property type="evidence" value="ECO:0007669"/>
    <property type="project" value="TreeGrafter"/>
</dbReference>
<evidence type="ECO:0000256" key="5">
    <source>
        <dbReference type="ARBA" id="ARBA00022898"/>
    </source>
</evidence>
<dbReference type="FunFam" id="3.40.640.10:FF:000027">
    <property type="entry name" value="Serine--pyruvate aminotransferase, mitochondrial"/>
    <property type="match status" value="1"/>
</dbReference>
<evidence type="ECO:0000256" key="8">
    <source>
        <dbReference type="RuleBase" id="RU004075"/>
    </source>
</evidence>
<proteinExistence type="inferred from homology"/>
<feature type="modified residue" description="N6-(pyridoxal phosphate)lysine" evidence="7">
    <location>
        <position position="189"/>
    </location>
</feature>
<feature type="domain" description="Aminotransferase class V" evidence="10">
    <location>
        <begin position="26"/>
        <end position="324"/>
    </location>
</feature>
<dbReference type="PANTHER" id="PTHR21152">
    <property type="entry name" value="AMINOTRANSFERASE CLASS V"/>
    <property type="match status" value="1"/>
</dbReference>
<dbReference type="GO" id="GO:0004760">
    <property type="term" value="F:L-serine-pyruvate transaminase activity"/>
    <property type="evidence" value="ECO:0007669"/>
    <property type="project" value="TreeGrafter"/>
</dbReference>
<evidence type="ECO:0000256" key="1">
    <source>
        <dbReference type="ARBA" id="ARBA00001933"/>
    </source>
</evidence>
<dbReference type="Proteomes" id="UP000315669">
    <property type="component" value="Unassembled WGS sequence"/>
</dbReference>
<dbReference type="AlphaFoldDB" id="A0A523Y457"/>
<gene>
    <name evidence="11" type="ORF">E3J32_00675</name>
</gene>
<name>A0A523Y457_UNCAE</name>
<feature type="binding site" evidence="6">
    <location>
        <position position="331"/>
    </location>
    <ligand>
        <name>substrate</name>
    </ligand>
</feature>
<dbReference type="SUPFAM" id="SSF53383">
    <property type="entry name" value="PLP-dependent transferases"/>
    <property type="match status" value="1"/>
</dbReference>
<dbReference type="EMBL" id="SOII01000048">
    <property type="protein sequence ID" value="TET86262.1"/>
    <property type="molecule type" value="Genomic_DNA"/>
</dbReference>
<dbReference type="PANTHER" id="PTHR21152:SF40">
    <property type="entry name" value="ALANINE--GLYOXYLATE AMINOTRANSFERASE"/>
    <property type="match status" value="1"/>
</dbReference>
<evidence type="ECO:0000256" key="9">
    <source>
        <dbReference type="RuleBase" id="RU004504"/>
    </source>
</evidence>
<dbReference type="InterPro" id="IPR015424">
    <property type="entry name" value="PyrdxlP-dep_Trfase"/>
</dbReference>
<evidence type="ECO:0000256" key="3">
    <source>
        <dbReference type="ARBA" id="ARBA00022576"/>
    </source>
</evidence>
<evidence type="ECO:0000256" key="6">
    <source>
        <dbReference type="PIRSR" id="PIRSR000524-1"/>
    </source>
</evidence>
<evidence type="ECO:0000256" key="4">
    <source>
        <dbReference type="ARBA" id="ARBA00022679"/>
    </source>
</evidence>
<evidence type="ECO:0000313" key="11">
    <source>
        <dbReference type="EMBL" id="TET86262.1"/>
    </source>
</evidence>
<comment type="cofactor">
    <cofactor evidence="1 7 9">
        <name>pyridoxal 5'-phosphate</name>
        <dbReference type="ChEBI" id="CHEBI:597326"/>
    </cofactor>
</comment>
<accession>A0A523Y457</accession>
<comment type="similarity">
    <text evidence="2 8">Belongs to the class-V pyridoxal-phosphate-dependent aminotransferase family.</text>
</comment>
<dbReference type="PROSITE" id="PS00595">
    <property type="entry name" value="AA_TRANSFER_CLASS_5"/>
    <property type="match status" value="1"/>
</dbReference>
<reference evidence="11 12" key="1">
    <citation type="submission" date="2019-03" db="EMBL/GenBank/DDBJ databases">
        <title>Metabolic potential of uncultured bacteria and archaea associated with petroleum seepage in deep-sea sediments.</title>
        <authorList>
            <person name="Dong X."/>
            <person name="Hubert C."/>
        </authorList>
    </citation>
    <scope>NUCLEOTIDE SEQUENCE [LARGE SCALE GENOMIC DNA]</scope>
    <source>
        <strain evidence="11">E29_bin25</strain>
    </source>
</reference>
<dbReference type="Gene3D" id="3.90.1150.10">
    <property type="entry name" value="Aspartate Aminotransferase, domain 1"/>
    <property type="match status" value="1"/>
</dbReference>
<sequence length="376" mass="40943">MKHKLFTPGPTPLPEEVRLIQARGIIHHRSKEFSDVFREIREELRYVFQTKEEVLLFSSSGTGAMEAVVANLFSPGDKVLVIRGGKFGERWAEIAATFGVQVISIDVEWGHAVNPELIEKKLREDSGIKAVFTQLVETSTGVVYDIETIARVTKGKGVILIVDAVSGLGAEALCTDKWGVDVVVAGSQKALMIPPGLAFVALSGKAWKLTENSDLPKYYWDFKKAKKAQDKNQTVYTPAITLVCALRESLRLLKKEGWDNVLGRHAKLAKATRQGVLALGLQIFSKAPSNVLTAVEIPSSVGVKRLRGLMRDRYGVEVAGGQAALAEKIIRIAHLGAMEVTDIIVVLSALEMSLSELGYPVEMGKGIAAAEEILGR</sequence>
<keyword evidence="3 11" id="KW-0032">Aminotransferase</keyword>
<evidence type="ECO:0000313" key="12">
    <source>
        <dbReference type="Proteomes" id="UP000315669"/>
    </source>
</evidence>
<evidence type="ECO:0000259" key="10">
    <source>
        <dbReference type="Pfam" id="PF00266"/>
    </source>
</evidence>
<organism evidence="11 12">
    <name type="scientific">Aerophobetes bacterium</name>
    <dbReference type="NCBI Taxonomy" id="2030807"/>
    <lineage>
        <taxon>Bacteria</taxon>
        <taxon>Candidatus Aerophobota</taxon>
    </lineage>
</organism>
<dbReference type="InterPro" id="IPR024169">
    <property type="entry name" value="SP_NH2Trfase/AEP_transaminase"/>
</dbReference>
<protein>
    <submittedName>
        <fullName evidence="11">Alanine--glyoxylate aminotransferase family protein</fullName>
    </submittedName>
</protein>
<dbReference type="InterPro" id="IPR000192">
    <property type="entry name" value="Aminotrans_V_dom"/>
</dbReference>
<dbReference type="InterPro" id="IPR015422">
    <property type="entry name" value="PyrdxlP-dep_Trfase_small"/>
</dbReference>
<dbReference type="Gene3D" id="3.40.640.10">
    <property type="entry name" value="Type I PLP-dependent aspartate aminotransferase-like (Major domain)"/>
    <property type="match status" value="1"/>
</dbReference>
<comment type="caution">
    <text evidence="11">The sequence shown here is derived from an EMBL/GenBank/DDBJ whole genome shotgun (WGS) entry which is preliminary data.</text>
</comment>
<dbReference type="Pfam" id="PF00266">
    <property type="entry name" value="Aminotran_5"/>
    <property type="match status" value="1"/>
</dbReference>
<keyword evidence="5 7" id="KW-0663">Pyridoxal phosphate</keyword>
<keyword evidence="4 11" id="KW-0808">Transferase</keyword>
<dbReference type="PIRSF" id="PIRSF000524">
    <property type="entry name" value="SPT"/>
    <property type="match status" value="1"/>
</dbReference>
<dbReference type="GO" id="GO:0008453">
    <property type="term" value="F:alanine-glyoxylate transaminase activity"/>
    <property type="evidence" value="ECO:0007669"/>
    <property type="project" value="TreeGrafter"/>
</dbReference>
<evidence type="ECO:0000256" key="2">
    <source>
        <dbReference type="ARBA" id="ARBA00009236"/>
    </source>
</evidence>
<dbReference type="InterPro" id="IPR020578">
    <property type="entry name" value="Aminotrans_V_PyrdxlP_BS"/>
</dbReference>
<evidence type="ECO:0000256" key="7">
    <source>
        <dbReference type="PIRSR" id="PIRSR000524-50"/>
    </source>
</evidence>
<dbReference type="InterPro" id="IPR015421">
    <property type="entry name" value="PyrdxlP-dep_Trfase_major"/>
</dbReference>